<feature type="domain" description="Glycoside hydrolase family 20 catalytic" evidence="6">
    <location>
        <begin position="36"/>
        <end position="75"/>
    </location>
</feature>
<proteinExistence type="inferred from homology"/>
<comment type="caution">
    <text evidence="7">The sequence shown here is derived from an EMBL/GenBank/DDBJ whole genome shotgun (WGS) entry which is preliminary data.</text>
</comment>
<evidence type="ECO:0000256" key="5">
    <source>
        <dbReference type="PIRSR" id="PIRSR625705-1"/>
    </source>
</evidence>
<evidence type="ECO:0000259" key="6">
    <source>
        <dbReference type="Pfam" id="PF00728"/>
    </source>
</evidence>
<dbReference type="InterPro" id="IPR025705">
    <property type="entry name" value="Beta_hexosaminidase_sua/sub"/>
</dbReference>
<sequence length="81" mass="9322">MKLLKFLQIKKLNVPILKHADIFAESHDQDGKPDGTFGPIDPTNEANYGFLTTLFTEVTKRFVDHYLHLGGDEKQYYKLLP</sequence>
<evidence type="ECO:0000313" key="7">
    <source>
        <dbReference type="EMBL" id="KAK7084869.1"/>
    </source>
</evidence>
<dbReference type="EC" id="3.2.1.52" evidence="3"/>
<comment type="similarity">
    <text evidence="2">Belongs to the glycosyl hydrolase 20 family.</text>
</comment>
<dbReference type="Gene3D" id="3.20.20.80">
    <property type="entry name" value="Glycosidases"/>
    <property type="match status" value="1"/>
</dbReference>
<accession>A0AAN8XSC7</accession>
<evidence type="ECO:0000313" key="8">
    <source>
        <dbReference type="Proteomes" id="UP001381693"/>
    </source>
</evidence>
<dbReference type="Pfam" id="PF00728">
    <property type="entry name" value="Glyco_hydro_20"/>
    <property type="match status" value="1"/>
</dbReference>
<name>A0AAN8XSC7_HALRR</name>
<dbReference type="PRINTS" id="PR00738">
    <property type="entry name" value="GLHYDRLASE20"/>
</dbReference>
<dbReference type="InterPro" id="IPR015883">
    <property type="entry name" value="Glyco_hydro_20_cat"/>
</dbReference>
<dbReference type="InterPro" id="IPR017853">
    <property type="entry name" value="GH"/>
</dbReference>
<organism evidence="7 8">
    <name type="scientific">Halocaridina rubra</name>
    <name type="common">Hawaiian red shrimp</name>
    <dbReference type="NCBI Taxonomy" id="373956"/>
    <lineage>
        <taxon>Eukaryota</taxon>
        <taxon>Metazoa</taxon>
        <taxon>Ecdysozoa</taxon>
        <taxon>Arthropoda</taxon>
        <taxon>Crustacea</taxon>
        <taxon>Multicrustacea</taxon>
        <taxon>Malacostraca</taxon>
        <taxon>Eumalacostraca</taxon>
        <taxon>Eucarida</taxon>
        <taxon>Decapoda</taxon>
        <taxon>Pleocyemata</taxon>
        <taxon>Caridea</taxon>
        <taxon>Atyoidea</taxon>
        <taxon>Atyidae</taxon>
        <taxon>Halocaridina</taxon>
    </lineage>
</organism>
<protein>
    <recommendedName>
        <fullName evidence="3">beta-N-acetylhexosaminidase</fullName>
        <ecNumber evidence="3">3.2.1.52</ecNumber>
    </recommendedName>
</protein>
<feature type="active site" description="Proton donor" evidence="5">
    <location>
        <position position="73"/>
    </location>
</feature>
<evidence type="ECO:0000256" key="4">
    <source>
        <dbReference type="ARBA" id="ARBA00022801"/>
    </source>
</evidence>
<evidence type="ECO:0000256" key="2">
    <source>
        <dbReference type="ARBA" id="ARBA00006285"/>
    </source>
</evidence>
<keyword evidence="4" id="KW-0378">Hydrolase</keyword>
<dbReference type="GO" id="GO:0005975">
    <property type="term" value="P:carbohydrate metabolic process"/>
    <property type="evidence" value="ECO:0007669"/>
    <property type="project" value="InterPro"/>
</dbReference>
<evidence type="ECO:0000256" key="3">
    <source>
        <dbReference type="ARBA" id="ARBA00012663"/>
    </source>
</evidence>
<keyword evidence="8" id="KW-1185">Reference proteome</keyword>
<comment type="catalytic activity">
    <reaction evidence="1">
        <text>Hydrolysis of terminal non-reducing N-acetyl-D-hexosamine residues in N-acetyl-beta-D-hexosaminides.</text>
        <dbReference type="EC" id="3.2.1.52"/>
    </reaction>
</comment>
<reference evidence="7 8" key="1">
    <citation type="submission" date="2023-11" db="EMBL/GenBank/DDBJ databases">
        <title>Halocaridina rubra genome assembly.</title>
        <authorList>
            <person name="Smith C."/>
        </authorList>
    </citation>
    <scope>NUCLEOTIDE SEQUENCE [LARGE SCALE GENOMIC DNA]</scope>
    <source>
        <strain evidence="7">EP-1</strain>
        <tissue evidence="7">Whole</tissue>
    </source>
</reference>
<dbReference type="AlphaFoldDB" id="A0AAN8XSC7"/>
<dbReference type="SUPFAM" id="SSF51445">
    <property type="entry name" value="(Trans)glycosidases"/>
    <property type="match status" value="1"/>
</dbReference>
<dbReference type="EMBL" id="JAXCGZ010001959">
    <property type="protein sequence ID" value="KAK7084869.1"/>
    <property type="molecule type" value="Genomic_DNA"/>
</dbReference>
<gene>
    <name evidence="7" type="ORF">SK128_002483</name>
</gene>
<evidence type="ECO:0000256" key="1">
    <source>
        <dbReference type="ARBA" id="ARBA00001231"/>
    </source>
</evidence>
<dbReference type="GO" id="GO:0004563">
    <property type="term" value="F:beta-N-acetylhexosaminidase activity"/>
    <property type="evidence" value="ECO:0007669"/>
    <property type="project" value="UniProtKB-EC"/>
</dbReference>
<dbReference type="Proteomes" id="UP001381693">
    <property type="component" value="Unassembled WGS sequence"/>
</dbReference>